<keyword evidence="8" id="KW-0448">Lipopolysaccharide biosynthesis</keyword>
<comment type="catalytic activity">
    <reaction evidence="6 8">
        <text>lipid IVA (E. coli) + CMP-3-deoxy-beta-D-manno-octulosonate = alpha-Kdo-(2-&gt;6)-lipid IVA (E. coli) + CMP + H(+)</text>
        <dbReference type="Rhea" id="RHEA:28066"/>
        <dbReference type="ChEBI" id="CHEBI:15378"/>
        <dbReference type="ChEBI" id="CHEBI:58603"/>
        <dbReference type="ChEBI" id="CHEBI:60364"/>
        <dbReference type="ChEBI" id="CHEBI:60377"/>
        <dbReference type="ChEBI" id="CHEBI:85987"/>
        <dbReference type="EC" id="2.4.99.12"/>
    </reaction>
</comment>
<comment type="function">
    <text evidence="8">Involved in lipopolysaccharide (LPS) biosynthesis. Catalyzes the transfer of 3-deoxy-D-manno-octulosonate (Kdo) residue(s) from CMP-Kdo to lipid IV(A), the tetraacyldisaccharide-1,4'-bisphosphate precursor of lipid A.</text>
</comment>
<evidence type="ECO:0000256" key="3">
    <source>
        <dbReference type="ARBA" id="ARBA00019077"/>
    </source>
</evidence>
<reference evidence="11" key="1">
    <citation type="journal article" date="2017" name="Proc. Natl. Acad. Sci. U.S.A.">
        <title>Simulation of Deepwater Horizon oil plume reveals substrate specialization within a complex community of hydrocarbon-degraders.</title>
        <authorList>
            <person name="Hu P."/>
            <person name="Dubinsky E.A."/>
            <person name="Probst A.J."/>
            <person name="Wang J."/>
            <person name="Sieber C.M.K."/>
            <person name="Tom L.M."/>
            <person name="Gardinali P."/>
            <person name="Banfield J.F."/>
            <person name="Atlas R.M."/>
            <person name="Andersen G.L."/>
        </authorList>
    </citation>
    <scope>NUCLEOTIDE SEQUENCE [LARGE SCALE GENOMIC DNA]</scope>
</reference>
<keyword evidence="8" id="KW-0812">Transmembrane</keyword>
<evidence type="ECO:0000256" key="4">
    <source>
        <dbReference type="ARBA" id="ARBA00022679"/>
    </source>
</evidence>
<name>A0A1Y5FAH3_9BACT</name>
<dbReference type="Gene3D" id="3.40.50.11720">
    <property type="entry name" value="3-Deoxy-D-manno-octulosonic-acid transferase, N-terminal domain"/>
    <property type="match status" value="1"/>
</dbReference>
<keyword evidence="8" id="KW-1133">Transmembrane helix</keyword>
<dbReference type="Proteomes" id="UP000196531">
    <property type="component" value="Unassembled WGS sequence"/>
</dbReference>
<dbReference type="InterPro" id="IPR039901">
    <property type="entry name" value="Kdotransferase"/>
</dbReference>
<sequence length="430" mass="49490">MLFNTYKFLQKIIIIFQYLVFPLLYILRPFFSFLSKRADFEAKNRFNPSFKSIGKRADYCFHVSSEGELEQCLILIDDFLAKGKLVELVYTSPSVERKCRLLDETHQNLRSFRMPLLSFPFYSFRRWVSAKTLFMCRYDFFSEIMLYGAREDVSFYLLSATLKGKDNLGAVTKHFALGKFNLFDGIFCASLKDVERFKTLGVEGALEEYEFRLLQIHNRVSNSEGKLNEVQLIRPFIELLKSRGPQKNIILGSAWPNEMLVFKNAEFIEKIKSGEILVCIAPHTLGEAAIAEIVSSIEEITKDVGIHLIGDTELPSSPCIYINPTPGVLLESFKYFSHCFIGGGHGRSIHSVLEPYLAGGIVYTGPRIHRSTEFDFIETHSSDCVVVVNELETFYHLLTSYDREKELTKRARIVDTYKLRFLSLMDEFKC</sequence>
<dbReference type="AlphaFoldDB" id="A0A1Y5FAH3"/>
<comment type="pathway">
    <text evidence="1 8">Bacterial outer membrane biogenesis; LPS core biosynthesis.</text>
</comment>
<gene>
    <name evidence="10" type="ORF">A9Q84_15855</name>
</gene>
<dbReference type="PANTHER" id="PTHR42755">
    <property type="entry name" value="3-DEOXY-MANNO-OCTULOSONATE CYTIDYLYLTRANSFERASE"/>
    <property type="match status" value="1"/>
</dbReference>
<dbReference type="GO" id="GO:0005886">
    <property type="term" value="C:plasma membrane"/>
    <property type="evidence" value="ECO:0007669"/>
    <property type="project" value="UniProtKB-SubCell"/>
</dbReference>
<dbReference type="EMBL" id="MAAO01000008">
    <property type="protein sequence ID" value="OUR95312.1"/>
    <property type="molecule type" value="Genomic_DNA"/>
</dbReference>
<dbReference type="GO" id="GO:0043842">
    <property type="term" value="F:Kdo transferase activity"/>
    <property type="evidence" value="ECO:0007669"/>
    <property type="project" value="UniProtKB-EC"/>
</dbReference>
<dbReference type="Pfam" id="PF04413">
    <property type="entry name" value="Glycos_transf_N"/>
    <property type="match status" value="1"/>
</dbReference>
<evidence type="ECO:0000256" key="7">
    <source>
        <dbReference type="PIRSR" id="PIRSR639901-1"/>
    </source>
</evidence>
<feature type="active site" description="Proton acceptor" evidence="7">
    <location>
        <position position="68"/>
    </location>
</feature>
<comment type="caution">
    <text evidence="10">The sequence shown here is derived from an EMBL/GenBank/DDBJ whole genome shotgun (WGS) entry which is preliminary data.</text>
</comment>
<evidence type="ECO:0000259" key="9">
    <source>
        <dbReference type="Pfam" id="PF04413"/>
    </source>
</evidence>
<dbReference type="PANTHER" id="PTHR42755:SF1">
    <property type="entry name" value="3-DEOXY-D-MANNO-OCTULOSONIC ACID TRANSFERASE, MITOCHONDRIAL-RELATED"/>
    <property type="match status" value="1"/>
</dbReference>
<keyword evidence="4 8" id="KW-0808">Transferase</keyword>
<evidence type="ECO:0000256" key="6">
    <source>
        <dbReference type="ARBA" id="ARBA00049183"/>
    </source>
</evidence>
<feature type="transmembrane region" description="Helical" evidence="8">
    <location>
        <begin position="12"/>
        <end position="31"/>
    </location>
</feature>
<evidence type="ECO:0000313" key="10">
    <source>
        <dbReference type="EMBL" id="OUR95312.1"/>
    </source>
</evidence>
<dbReference type="InterPro" id="IPR038107">
    <property type="entry name" value="Glycos_transf_N_sf"/>
</dbReference>
<keyword evidence="8" id="KW-0472">Membrane</keyword>
<accession>A0A1Y5FAH3</accession>
<organism evidence="10 11">
    <name type="scientific">Halobacteriovorax marinus</name>
    <dbReference type="NCBI Taxonomy" id="97084"/>
    <lineage>
        <taxon>Bacteria</taxon>
        <taxon>Pseudomonadati</taxon>
        <taxon>Bdellovibrionota</taxon>
        <taxon>Bacteriovoracia</taxon>
        <taxon>Bacteriovoracales</taxon>
        <taxon>Halobacteriovoraceae</taxon>
        <taxon>Halobacteriovorax</taxon>
    </lineage>
</organism>
<comment type="similarity">
    <text evidence="8">Belongs to the glycosyltransferase group 1 family.</text>
</comment>
<evidence type="ECO:0000256" key="1">
    <source>
        <dbReference type="ARBA" id="ARBA00004713"/>
    </source>
</evidence>
<protein>
    <recommendedName>
        <fullName evidence="3 8">3-deoxy-D-manno-octulosonic acid transferase</fullName>
        <shortName evidence="8">Kdo transferase</shortName>
        <ecNumber evidence="2 8">2.4.99.12</ecNumber>
    </recommendedName>
    <alternativeName>
        <fullName evidence="5 8">Lipid IV(A) 3-deoxy-D-manno-octulosonic acid transferase</fullName>
    </alternativeName>
</protein>
<dbReference type="Gene3D" id="3.40.50.2000">
    <property type="entry name" value="Glycogen Phosphorylase B"/>
    <property type="match status" value="1"/>
</dbReference>
<evidence type="ECO:0000256" key="5">
    <source>
        <dbReference type="ARBA" id="ARBA00031445"/>
    </source>
</evidence>
<dbReference type="InterPro" id="IPR007507">
    <property type="entry name" value="Glycos_transf_N"/>
</dbReference>
<dbReference type="GO" id="GO:0009244">
    <property type="term" value="P:lipopolysaccharide core region biosynthetic process"/>
    <property type="evidence" value="ECO:0007669"/>
    <property type="project" value="UniProtKB-UniRule"/>
</dbReference>
<comment type="subcellular location">
    <subcellularLocation>
        <location evidence="8">Cell membrane</location>
    </subcellularLocation>
</comment>
<keyword evidence="8" id="KW-1003">Cell membrane</keyword>
<evidence type="ECO:0000256" key="8">
    <source>
        <dbReference type="RuleBase" id="RU365103"/>
    </source>
</evidence>
<evidence type="ECO:0000256" key="2">
    <source>
        <dbReference type="ARBA" id="ARBA00012621"/>
    </source>
</evidence>
<evidence type="ECO:0000313" key="11">
    <source>
        <dbReference type="Proteomes" id="UP000196531"/>
    </source>
</evidence>
<dbReference type="EC" id="2.4.99.12" evidence="2 8"/>
<dbReference type="GO" id="GO:0009245">
    <property type="term" value="P:lipid A biosynthetic process"/>
    <property type="evidence" value="ECO:0007669"/>
    <property type="project" value="TreeGrafter"/>
</dbReference>
<feature type="domain" description="3-deoxy-D-manno-octulosonic-acid transferase N-terminal" evidence="9">
    <location>
        <begin position="57"/>
        <end position="203"/>
    </location>
</feature>
<proteinExistence type="inferred from homology"/>